<proteinExistence type="evidence at transcript level"/>
<reference evidence="1" key="1">
    <citation type="journal article" date="2009" name="PLoS Genet.">
        <title>Sequencing, mapping, and analysis of 27,455 maize full-length cDNAs.</title>
        <authorList>
            <person name="Soderlund C."/>
            <person name="Descour A."/>
            <person name="Kudrna D."/>
            <person name="Bomhoff M."/>
            <person name="Boyd L."/>
            <person name="Currie J."/>
            <person name="Angelova A."/>
            <person name="Collura K."/>
            <person name="Wissotski M."/>
            <person name="Ashley E."/>
            <person name="Morrow D."/>
            <person name="Fernandes J."/>
            <person name="Walbot V."/>
            <person name="Yu Y."/>
        </authorList>
    </citation>
    <scope>NUCLEOTIDE SEQUENCE</scope>
    <source>
        <strain evidence="1">B73</strain>
    </source>
</reference>
<organism evidence="1">
    <name type="scientific">Zea mays</name>
    <name type="common">Maize</name>
    <dbReference type="NCBI Taxonomy" id="4577"/>
    <lineage>
        <taxon>Eukaryota</taxon>
        <taxon>Viridiplantae</taxon>
        <taxon>Streptophyta</taxon>
        <taxon>Embryophyta</taxon>
        <taxon>Tracheophyta</taxon>
        <taxon>Spermatophyta</taxon>
        <taxon>Magnoliopsida</taxon>
        <taxon>Liliopsida</taxon>
        <taxon>Poales</taxon>
        <taxon>Poaceae</taxon>
        <taxon>PACMAD clade</taxon>
        <taxon>Panicoideae</taxon>
        <taxon>Andropogonodae</taxon>
        <taxon>Andropogoneae</taxon>
        <taxon>Tripsacinae</taxon>
        <taxon>Zea</taxon>
    </lineage>
</organism>
<evidence type="ECO:0000313" key="1">
    <source>
        <dbReference type="EMBL" id="ACR37364.1"/>
    </source>
</evidence>
<protein>
    <submittedName>
        <fullName evidence="1">Uncharacterized protein</fullName>
    </submittedName>
</protein>
<reference evidence="1" key="2">
    <citation type="submission" date="2012-06" db="EMBL/GenBank/DDBJ databases">
        <authorList>
            <person name="Yu Y."/>
            <person name="Currie J."/>
            <person name="Lomeli R."/>
            <person name="Angelova A."/>
            <person name="Collura K."/>
            <person name="Wissotski M."/>
            <person name="Campos D."/>
            <person name="Kudrna D."/>
            <person name="Golser W."/>
            <person name="Ashely E."/>
            <person name="Descour A."/>
            <person name="Fernandes J."/>
            <person name="Soderlund C."/>
            <person name="Walbot V."/>
        </authorList>
    </citation>
    <scope>NUCLEOTIDE SEQUENCE</scope>
    <source>
        <strain evidence="1">B73</strain>
    </source>
</reference>
<accession>C4J864</accession>
<sequence length="16" mass="1997">MAAKWRLRRRKRVRGG</sequence>
<dbReference type="EMBL" id="BT087011">
    <property type="protein sequence ID" value="ACR37364.1"/>
    <property type="molecule type" value="mRNA"/>
</dbReference>
<dbReference type="AlphaFoldDB" id="C4J864"/>
<name>C4J864_MAIZE</name>